<reference evidence="2 3" key="1">
    <citation type="submission" date="2016-10" db="EMBL/GenBank/DDBJ databases">
        <title>Pseudomonas lactis sp. nov. and Pseudomonas paralactis sp. nov., isolated from bovine raw milk.</title>
        <authorList>
            <person name="Von Neubeck M."/>
            <person name="Huptas C."/>
            <person name="Glueck C."/>
            <person name="Krewinkel M."/>
            <person name="Stoeckel M."/>
            <person name="Stressler T."/>
            <person name="Fischer L."/>
            <person name="Hinrichs J."/>
            <person name="Scherer S."/>
            <person name="Wenning M."/>
        </authorList>
    </citation>
    <scope>NUCLEOTIDE SEQUENCE [LARGE SCALE GENOMIC DNA]</scope>
    <source>
        <strain evidence="2 3">DSM 17516</strain>
    </source>
</reference>
<accession>A0A1V2JZN9</accession>
<evidence type="ECO:0000313" key="2">
    <source>
        <dbReference type="EMBL" id="ONH50908.1"/>
    </source>
</evidence>
<evidence type="ECO:0000256" key="1">
    <source>
        <dbReference type="SAM" id="MobiDB-lite"/>
    </source>
</evidence>
<dbReference type="RefSeq" id="WP_076954124.1">
    <property type="nucleotide sequence ID" value="NZ_MNPW01000013.1"/>
</dbReference>
<dbReference type="Proteomes" id="UP000189295">
    <property type="component" value="Unassembled WGS sequence"/>
</dbReference>
<evidence type="ECO:0000313" key="3">
    <source>
        <dbReference type="Proteomes" id="UP000189295"/>
    </source>
</evidence>
<sequence>MKRPSAPRAVAALAFIWLMLLSLVVLSLAGSITRQDEQRRRDAPDAQIAELQNRAAALEAFQAAVEAAPAHVTEQKLQRAGDLWQQQGDELSQQVAIHTAQIAELKSRLEAQSQQLASTAATRPKPRKPEAKSRPATVAPTFQVLGVEFRGGQRFLAIQPNGSLGLTQVRLLSLGDAEGQWRLEELTAQSALFRVGHQTRRLAVPQE</sequence>
<comment type="caution">
    <text evidence="2">The sequence shown here is derived from an EMBL/GenBank/DDBJ whole genome shotgun (WGS) entry which is preliminary data.</text>
</comment>
<dbReference type="EMBL" id="MNPW01000013">
    <property type="protein sequence ID" value="ONH50908.1"/>
    <property type="molecule type" value="Genomic_DNA"/>
</dbReference>
<feature type="compositionally biased region" description="Low complexity" evidence="1">
    <location>
        <begin position="113"/>
        <end position="122"/>
    </location>
</feature>
<proteinExistence type="predicted"/>
<dbReference type="AlphaFoldDB" id="A0A1V2JZN9"/>
<dbReference type="OrthoDB" id="7055747at2"/>
<name>A0A1V2JZN9_PSECE</name>
<feature type="region of interest" description="Disordered" evidence="1">
    <location>
        <begin position="113"/>
        <end position="137"/>
    </location>
</feature>
<protein>
    <submittedName>
        <fullName evidence="2">Uncharacterized protein</fullName>
    </submittedName>
</protein>
<gene>
    <name evidence="2" type="ORF">BLL36_23650</name>
</gene>
<organism evidence="2 3">
    <name type="scientific">Pseudomonas cedrina subsp. cedrina</name>
    <dbReference type="NCBI Taxonomy" id="76762"/>
    <lineage>
        <taxon>Bacteria</taxon>
        <taxon>Pseudomonadati</taxon>
        <taxon>Pseudomonadota</taxon>
        <taxon>Gammaproteobacteria</taxon>
        <taxon>Pseudomonadales</taxon>
        <taxon>Pseudomonadaceae</taxon>
        <taxon>Pseudomonas</taxon>
    </lineage>
</organism>